<keyword evidence="4 5" id="KW-0067">ATP-binding</keyword>
<feature type="compositionally biased region" description="Polar residues" evidence="6">
    <location>
        <begin position="1"/>
        <end position="12"/>
    </location>
</feature>
<reference evidence="9 10" key="1">
    <citation type="submission" date="2014-12" db="EMBL/GenBank/DDBJ databases">
        <title>Genome assembly of Enhygromyxa salina DSM 15201.</title>
        <authorList>
            <person name="Sharma G."/>
            <person name="Subramanian S."/>
        </authorList>
    </citation>
    <scope>NUCLEOTIDE SEQUENCE [LARGE SCALE GENOMIC DNA]</scope>
    <source>
        <strain evidence="9 10">DSM 15201</strain>
    </source>
</reference>
<feature type="region of interest" description="Disordered" evidence="6">
    <location>
        <begin position="462"/>
        <end position="598"/>
    </location>
</feature>
<evidence type="ECO:0000256" key="3">
    <source>
        <dbReference type="ARBA" id="ARBA00022777"/>
    </source>
</evidence>
<dbReference type="PANTHER" id="PTHR43289">
    <property type="entry name" value="MITOGEN-ACTIVATED PROTEIN KINASE KINASE KINASE 20-RELATED"/>
    <property type="match status" value="1"/>
</dbReference>
<dbReference type="GO" id="GO:0005524">
    <property type="term" value="F:ATP binding"/>
    <property type="evidence" value="ECO:0007669"/>
    <property type="project" value="UniProtKB-UniRule"/>
</dbReference>
<keyword evidence="1" id="KW-0808">Transferase</keyword>
<dbReference type="PANTHER" id="PTHR43289:SF34">
    <property type="entry name" value="SERINE_THREONINE-PROTEIN KINASE YBDM-RELATED"/>
    <property type="match status" value="1"/>
</dbReference>
<evidence type="ECO:0000256" key="6">
    <source>
        <dbReference type="SAM" id="MobiDB-lite"/>
    </source>
</evidence>
<feature type="compositionally biased region" description="Low complexity" evidence="6">
    <location>
        <begin position="22"/>
        <end position="35"/>
    </location>
</feature>
<feature type="compositionally biased region" description="Basic and acidic residues" evidence="6">
    <location>
        <begin position="576"/>
        <end position="598"/>
    </location>
</feature>
<keyword evidence="3 9" id="KW-0418">Kinase</keyword>
<keyword evidence="7" id="KW-0472">Membrane</keyword>
<sequence>MEAVSGTGTAAWTSEPPKQLVARATTARPTRPFRFGSEERADPDPALQPGEIVGERYQIVRLLGEGGMGRVYEAEHTVLRRRVALKLLRRDARESPENLARFQQEALAASRIRTPEIVEIVDFANHVGVAGPQTYMIMELLAGQSFEAWLEQEGRLDHALELLAQLCEGLAAAHRAGVIHRDIKPANVFCCAPGPQLKILDFGIAKITEGGQGVQTQQGSLLGTPYYLAPERVTGAQLTAAADIYSVGVILYELLTGNVPFTAPSFVGILALHVHTEPLDPRQAAPDRPIPDALAALCMRLLSKDPARRPTAEALALELRAMLDAQRRALAVVRTGPRDNVAGVGADTHVLPEVEAGQSISDRPTAAPSIDAPVRALAVATTAGSNKRAGTSIGHVAASTSTSRVVVAGDEPRWEAQRSTTTAPPTTSQGGTARRRAVLAMGAVVIVASLGVAWIVVGGGEQPSREPAAEAAKAPPIEVSGASEQSNPAPPNVDVDQPTAELPRDVREAEPAVATVEPKSPDPAAISPEPDPKPAPKPEPKPAPKPEPKQTDPKPAPKPDPVAPEPPPPDPAPPKPDPKPSDAKPDPDLPTIKDDVYD</sequence>
<feature type="domain" description="Protein kinase" evidence="8">
    <location>
        <begin position="57"/>
        <end position="323"/>
    </location>
</feature>
<dbReference type="PROSITE" id="PS00107">
    <property type="entry name" value="PROTEIN_KINASE_ATP"/>
    <property type="match status" value="1"/>
</dbReference>
<dbReference type="PROSITE" id="PS00108">
    <property type="entry name" value="PROTEIN_KINASE_ST"/>
    <property type="match status" value="1"/>
</dbReference>
<evidence type="ECO:0000256" key="5">
    <source>
        <dbReference type="PROSITE-ProRule" id="PRU10141"/>
    </source>
</evidence>
<evidence type="ECO:0000256" key="7">
    <source>
        <dbReference type="SAM" id="Phobius"/>
    </source>
</evidence>
<dbReference type="InterPro" id="IPR008271">
    <property type="entry name" value="Ser/Thr_kinase_AS"/>
</dbReference>
<protein>
    <submittedName>
        <fullName evidence="9">Serine/threonine protein kinase PrkC, regulator of stationary phase</fullName>
    </submittedName>
</protein>
<evidence type="ECO:0000313" key="10">
    <source>
        <dbReference type="Proteomes" id="UP000031599"/>
    </source>
</evidence>
<name>A0A0C2DCY1_9BACT</name>
<proteinExistence type="predicted"/>
<dbReference type="InterPro" id="IPR017441">
    <property type="entry name" value="Protein_kinase_ATP_BS"/>
</dbReference>
<evidence type="ECO:0000256" key="2">
    <source>
        <dbReference type="ARBA" id="ARBA00022741"/>
    </source>
</evidence>
<keyword evidence="9" id="KW-0723">Serine/threonine-protein kinase</keyword>
<evidence type="ECO:0000256" key="4">
    <source>
        <dbReference type="ARBA" id="ARBA00022840"/>
    </source>
</evidence>
<keyword evidence="2 5" id="KW-0547">Nucleotide-binding</keyword>
<gene>
    <name evidence="9" type="ORF">DB30_03053</name>
</gene>
<keyword evidence="7" id="KW-0812">Transmembrane</keyword>
<feature type="compositionally biased region" description="Basic and acidic residues" evidence="6">
    <location>
        <begin position="530"/>
        <end position="557"/>
    </location>
</feature>
<dbReference type="AlphaFoldDB" id="A0A0C2DCY1"/>
<dbReference type="GO" id="GO:0004674">
    <property type="term" value="F:protein serine/threonine kinase activity"/>
    <property type="evidence" value="ECO:0007669"/>
    <property type="project" value="UniProtKB-KW"/>
</dbReference>
<dbReference type="SUPFAM" id="SSF56112">
    <property type="entry name" value="Protein kinase-like (PK-like)"/>
    <property type="match status" value="1"/>
</dbReference>
<feature type="binding site" evidence="5">
    <location>
        <position position="86"/>
    </location>
    <ligand>
        <name>ATP</name>
        <dbReference type="ChEBI" id="CHEBI:30616"/>
    </ligand>
</feature>
<dbReference type="Proteomes" id="UP000031599">
    <property type="component" value="Unassembled WGS sequence"/>
</dbReference>
<dbReference type="CDD" id="cd14014">
    <property type="entry name" value="STKc_PknB_like"/>
    <property type="match status" value="1"/>
</dbReference>
<dbReference type="Gene3D" id="3.30.200.20">
    <property type="entry name" value="Phosphorylase Kinase, domain 1"/>
    <property type="match status" value="1"/>
</dbReference>
<feature type="compositionally biased region" description="Low complexity" evidence="6">
    <location>
        <begin position="469"/>
        <end position="478"/>
    </location>
</feature>
<dbReference type="Gene3D" id="1.10.510.10">
    <property type="entry name" value="Transferase(Phosphotransferase) domain 1"/>
    <property type="match status" value="1"/>
</dbReference>
<feature type="region of interest" description="Disordered" evidence="6">
    <location>
        <begin position="400"/>
        <end position="433"/>
    </location>
</feature>
<organism evidence="9 10">
    <name type="scientific">Enhygromyxa salina</name>
    <dbReference type="NCBI Taxonomy" id="215803"/>
    <lineage>
        <taxon>Bacteria</taxon>
        <taxon>Pseudomonadati</taxon>
        <taxon>Myxococcota</taxon>
        <taxon>Polyangia</taxon>
        <taxon>Nannocystales</taxon>
        <taxon>Nannocystaceae</taxon>
        <taxon>Enhygromyxa</taxon>
    </lineage>
</organism>
<keyword evidence="7" id="KW-1133">Transmembrane helix</keyword>
<dbReference type="PRINTS" id="PR01217">
    <property type="entry name" value="PRICHEXTENSN"/>
</dbReference>
<evidence type="ECO:0000313" key="9">
    <source>
        <dbReference type="EMBL" id="KIG17572.1"/>
    </source>
</evidence>
<feature type="region of interest" description="Disordered" evidence="6">
    <location>
        <begin position="1"/>
        <end position="49"/>
    </location>
</feature>
<dbReference type="SMART" id="SM00220">
    <property type="entry name" value="S_TKc"/>
    <property type="match status" value="1"/>
</dbReference>
<dbReference type="PROSITE" id="PS50011">
    <property type="entry name" value="PROTEIN_KINASE_DOM"/>
    <property type="match status" value="1"/>
</dbReference>
<feature type="transmembrane region" description="Helical" evidence="7">
    <location>
        <begin position="437"/>
        <end position="457"/>
    </location>
</feature>
<evidence type="ECO:0000259" key="8">
    <source>
        <dbReference type="PROSITE" id="PS50011"/>
    </source>
</evidence>
<evidence type="ECO:0000256" key="1">
    <source>
        <dbReference type="ARBA" id="ARBA00022679"/>
    </source>
</evidence>
<dbReference type="Pfam" id="PF00069">
    <property type="entry name" value="Pkinase"/>
    <property type="match status" value="1"/>
</dbReference>
<dbReference type="EMBL" id="JMCC02000022">
    <property type="protein sequence ID" value="KIG17572.1"/>
    <property type="molecule type" value="Genomic_DNA"/>
</dbReference>
<comment type="caution">
    <text evidence="9">The sequence shown here is derived from an EMBL/GenBank/DDBJ whole genome shotgun (WGS) entry which is preliminary data.</text>
</comment>
<dbReference type="InterPro" id="IPR000719">
    <property type="entry name" value="Prot_kinase_dom"/>
</dbReference>
<accession>A0A0C2DCY1</accession>
<dbReference type="InterPro" id="IPR011009">
    <property type="entry name" value="Kinase-like_dom_sf"/>
</dbReference>
<feature type="compositionally biased region" description="Pro residues" evidence="6">
    <location>
        <begin position="558"/>
        <end position="575"/>
    </location>
</feature>
<feature type="compositionally biased region" description="Polar residues" evidence="6">
    <location>
        <begin position="417"/>
        <end position="431"/>
    </location>
</feature>